<sequence length="325" mass="34047">MTNAPTRRLALAALASLPLLASAQAPTEAWPTRPVKIIVPFTAGGPTDTIARLLAQQLQETWKQTVLVDYKAGAGTTVGMNAVAKAPADGYTLGMAISAFTINPSLMPNMPYDTLKDLVGVSQVAQAHFGLFAYPAAPFNTMPELIAYAKANPGKLSYATPGAGTGTHLAGEMLSHMAGIKMVHVPYKGSAPAQLDVVGGRVPLLFDVLFSSMPFVKDGRMKVIALSSPARAAANPEIPLIQDTVPGFSAMSFIGVVAPAGLPPALLRKISADIAAAVRSHEVSTRMAALGMEPVGSTSEQYNASIRTEIDKWARVIKTSGIKLE</sequence>
<organism evidence="3 4">
    <name type="scientific">Caenimonas terrae</name>
    <dbReference type="NCBI Taxonomy" id="696074"/>
    <lineage>
        <taxon>Bacteria</taxon>
        <taxon>Pseudomonadati</taxon>
        <taxon>Pseudomonadota</taxon>
        <taxon>Betaproteobacteria</taxon>
        <taxon>Burkholderiales</taxon>
        <taxon>Comamonadaceae</taxon>
        <taxon>Caenimonas</taxon>
    </lineage>
</organism>
<dbReference type="PANTHER" id="PTHR42928:SF5">
    <property type="entry name" value="BLR1237 PROTEIN"/>
    <property type="match status" value="1"/>
</dbReference>
<reference evidence="4" key="1">
    <citation type="journal article" date="2019" name="Int. J. Syst. Evol. Microbiol.">
        <title>The Global Catalogue of Microorganisms (GCM) 10K type strain sequencing project: providing services to taxonomists for standard genome sequencing and annotation.</title>
        <authorList>
            <consortium name="The Broad Institute Genomics Platform"/>
            <consortium name="The Broad Institute Genome Sequencing Center for Infectious Disease"/>
            <person name="Wu L."/>
            <person name="Ma J."/>
        </authorList>
    </citation>
    <scope>NUCLEOTIDE SEQUENCE [LARGE SCALE GENOMIC DNA]</scope>
    <source>
        <strain evidence="4">CCUG 57401</strain>
    </source>
</reference>
<name>A0ABW0N9Q2_9BURK</name>
<protein>
    <submittedName>
        <fullName evidence="3">Tripartite tricarboxylate transporter substrate binding protein</fullName>
    </submittedName>
</protein>
<dbReference type="InterPro" id="IPR005064">
    <property type="entry name" value="BUG"/>
</dbReference>
<gene>
    <name evidence="3" type="ORF">ACFPOE_00185</name>
</gene>
<accession>A0ABW0N9Q2</accession>
<dbReference type="InterPro" id="IPR042100">
    <property type="entry name" value="Bug_dom1"/>
</dbReference>
<feature type="chain" id="PRO_5045771150" evidence="2">
    <location>
        <begin position="24"/>
        <end position="325"/>
    </location>
</feature>
<evidence type="ECO:0000256" key="2">
    <source>
        <dbReference type="SAM" id="SignalP"/>
    </source>
</evidence>
<dbReference type="CDD" id="cd13578">
    <property type="entry name" value="PBP2_Bug27"/>
    <property type="match status" value="1"/>
</dbReference>
<comment type="caution">
    <text evidence="3">The sequence shown here is derived from an EMBL/GenBank/DDBJ whole genome shotgun (WGS) entry which is preliminary data.</text>
</comment>
<keyword evidence="4" id="KW-1185">Reference proteome</keyword>
<dbReference type="Gene3D" id="3.40.190.10">
    <property type="entry name" value="Periplasmic binding protein-like II"/>
    <property type="match status" value="1"/>
</dbReference>
<dbReference type="Gene3D" id="3.40.190.150">
    <property type="entry name" value="Bordetella uptake gene, domain 1"/>
    <property type="match status" value="1"/>
</dbReference>
<evidence type="ECO:0000256" key="1">
    <source>
        <dbReference type="ARBA" id="ARBA00006987"/>
    </source>
</evidence>
<dbReference type="PANTHER" id="PTHR42928">
    <property type="entry name" value="TRICARBOXYLATE-BINDING PROTEIN"/>
    <property type="match status" value="1"/>
</dbReference>
<feature type="signal peptide" evidence="2">
    <location>
        <begin position="1"/>
        <end position="23"/>
    </location>
</feature>
<proteinExistence type="inferred from homology"/>
<dbReference type="RefSeq" id="WP_376847974.1">
    <property type="nucleotide sequence ID" value="NZ_JBHSMF010000002.1"/>
</dbReference>
<dbReference type="EMBL" id="JBHSMF010000002">
    <property type="protein sequence ID" value="MFC5495938.1"/>
    <property type="molecule type" value="Genomic_DNA"/>
</dbReference>
<comment type="similarity">
    <text evidence="1">Belongs to the UPF0065 (bug) family.</text>
</comment>
<dbReference type="Proteomes" id="UP001596037">
    <property type="component" value="Unassembled WGS sequence"/>
</dbReference>
<evidence type="ECO:0000313" key="4">
    <source>
        <dbReference type="Proteomes" id="UP001596037"/>
    </source>
</evidence>
<dbReference type="PIRSF" id="PIRSF017082">
    <property type="entry name" value="YflP"/>
    <property type="match status" value="1"/>
</dbReference>
<dbReference type="SUPFAM" id="SSF53850">
    <property type="entry name" value="Periplasmic binding protein-like II"/>
    <property type="match status" value="1"/>
</dbReference>
<dbReference type="Pfam" id="PF03401">
    <property type="entry name" value="TctC"/>
    <property type="match status" value="1"/>
</dbReference>
<evidence type="ECO:0000313" key="3">
    <source>
        <dbReference type="EMBL" id="MFC5495938.1"/>
    </source>
</evidence>
<keyword evidence="2" id="KW-0732">Signal</keyword>